<keyword evidence="5" id="KW-0539">Nucleus</keyword>
<evidence type="ECO:0000313" key="8">
    <source>
        <dbReference type="EMBL" id="KLJ07224.1"/>
    </source>
</evidence>
<proteinExistence type="predicted"/>
<dbReference type="InterPro" id="IPR007219">
    <property type="entry name" value="XnlR_reg_dom"/>
</dbReference>
<feature type="region of interest" description="Disordered" evidence="6">
    <location>
        <begin position="50"/>
        <end position="70"/>
    </location>
</feature>
<sequence length="674" mass="75157">MSHGANSASRSFRARACENCRLRKIKCDKAIPCSSCGTLGITCQAASSRLSERPRAPPTNQYASHQNAASGASIINQASERNWELIEDRLSAVEKSIQDLSHRSAPGSVASLEHHSPSISTQSSLEITTAAFEGQSSFGSATLLAKKAADISVARVPGSKLDENVYRALLSLKSNLDKHHPSPRSSEMTETASTGTSNLNLPPVAFVISLIRRVKEQPPFFLVNNSWRDYLQIEKLCQKVYFPSEPITAGSITLMHGLLYFIIRDYMHIGDASPSQSDCTLYADMCEKSFVQGLKSYDMFVGPTLEKVQALLIGVIKCQEESNHPLCWTYLSIAFDMCQSMGYHSNSELKNDPFPVAEEKRHVFWRLYMIDKNLSLNLGRTSHFQDHDIDCGVFMPSTDPHQSPWDLMAHVIIKFSAIQGRVYDRLYSVSASQSSLEEKMRVMEQLSIELIEVRNELLRIDVSGGYYADSLQGMAACAEFITYSVLTVIYRAQMSPNAMSISSKCLEAAKLGLQSHLKCFSYFRERKSHKQAEYVTWILLYPSFTPFVIVFTHAIATGDLEELALLRETVGSLELVKDLSRGSQHLYEICKAFLTIAQSLIDSQLTLNGLEHQDDGSLVLPFMTDGQTQITFPDIPWPEDMNDFNMDSADISVFLNDFLGTNRPGTDMLSLNLT</sequence>
<dbReference type="EMBL" id="LDEV01002874">
    <property type="protein sequence ID" value="KLJ07224.1"/>
    <property type="molecule type" value="Genomic_DNA"/>
</dbReference>
<keyword evidence="9" id="KW-1185">Reference proteome</keyword>
<dbReference type="GO" id="GO:0008270">
    <property type="term" value="F:zinc ion binding"/>
    <property type="evidence" value="ECO:0007669"/>
    <property type="project" value="InterPro"/>
</dbReference>
<dbReference type="GO" id="GO:0006351">
    <property type="term" value="P:DNA-templated transcription"/>
    <property type="evidence" value="ECO:0007669"/>
    <property type="project" value="InterPro"/>
</dbReference>
<dbReference type="PROSITE" id="PS00463">
    <property type="entry name" value="ZN2_CY6_FUNGAL_1"/>
    <property type="match status" value="1"/>
</dbReference>
<organism evidence="8 9">
    <name type="scientific">Blastomyces silverae</name>
    <dbReference type="NCBI Taxonomy" id="2060906"/>
    <lineage>
        <taxon>Eukaryota</taxon>
        <taxon>Fungi</taxon>
        <taxon>Dikarya</taxon>
        <taxon>Ascomycota</taxon>
        <taxon>Pezizomycotina</taxon>
        <taxon>Eurotiomycetes</taxon>
        <taxon>Eurotiomycetidae</taxon>
        <taxon>Onygenales</taxon>
        <taxon>Ajellomycetaceae</taxon>
        <taxon>Blastomyces</taxon>
    </lineage>
</organism>
<dbReference type="PROSITE" id="PS50048">
    <property type="entry name" value="ZN2_CY6_FUNGAL_2"/>
    <property type="match status" value="1"/>
</dbReference>
<comment type="caution">
    <text evidence="8">The sequence shown here is derived from an EMBL/GenBank/DDBJ whole genome shotgun (WGS) entry which is preliminary data.</text>
</comment>
<accession>A0A0H1B6Y8</accession>
<dbReference type="PANTHER" id="PTHR46910:SF25">
    <property type="entry name" value="ABC-TRANSPORTER-REGULATING TRANSCRIPTION FACTOR"/>
    <property type="match status" value="1"/>
</dbReference>
<keyword evidence="4" id="KW-0804">Transcription</keyword>
<dbReference type="SMART" id="SM00066">
    <property type="entry name" value="GAL4"/>
    <property type="match status" value="1"/>
</dbReference>
<dbReference type="CDD" id="cd00067">
    <property type="entry name" value="GAL4"/>
    <property type="match status" value="1"/>
</dbReference>
<dbReference type="AlphaFoldDB" id="A0A0H1B6Y8"/>
<evidence type="ECO:0000256" key="1">
    <source>
        <dbReference type="ARBA" id="ARBA00022723"/>
    </source>
</evidence>
<evidence type="ECO:0000256" key="6">
    <source>
        <dbReference type="SAM" id="MobiDB-lite"/>
    </source>
</evidence>
<evidence type="ECO:0000256" key="5">
    <source>
        <dbReference type="ARBA" id="ARBA00023242"/>
    </source>
</evidence>
<dbReference type="GO" id="GO:0003677">
    <property type="term" value="F:DNA binding"/>
    <property type="evidence" value="ECO:0007669"/>
    <property type="project" value="UniProtKB-KW"/>
</dbReference>
<evidence type="ECO:0000256" key="3">
    <source>
        <dbReference type="ARBA" id="ARBA00023125"/>
    </source>
</evidence>
<dbReference type="PANTHER" id="PTHR46910">
    <property type="entry name" value="TRANSCRIPTION FACTOR PDR1"/>
    <property type="match status" value="1"/>
</dbReference>
<feature type="compositionally biased region" description="Polar residues" evidence="6">
    <location>
        <begin position="58"/>
        <end position="70"/>
    </location>
</feature>
<dbReference type="Gene3D" id="4.10.240.10">
    <property type="entry name" value="Zn(2)-C6 fungal-type DNA-binding domain"/>
    <property type="match status" value="1"/>
</dbReference>
<dbReference type="Pfam" id="PF04082">
    <property type="entry name" value="Fungal_trans"/>
    <property type="match status" value="1"/>
</dbReference>
<evidence type="ECO:0000256" key="2">
    <source>
        <dbReference type="ARBA" id="ARBA00023015"/>
    </source>
</evidence>
<protein>
    <recommendedName>
        <fullName evidence="7">Zn(2)-C6 fungal-type domain-containing protein</fullName>
    </recommendedName>
</protein>
<evidence type="ECO:0000313" key="9">
    <source>
        <dbReference type="Proteomes" id="UP000053573"/>
    </source>
</evidence>
<dbReference type="InterPro" id="IPR001138">
    <property type="entry name" value="Zn2Cys6_DnaBD"/>
</dbReference>
<dbReference type="CDD" id="cd12148">
    <property type="entry name" value="fungal_TF_MHR"/>
    <property type="match status" value="1"/>
</dbReference>
<feature type="domain" description="Zn(2)-C6 fungal-type" evidence="7">
    <location>
        <begin position="16"/>
        <end position="43"/>
    </location>
</feature>
<dbReference type="Pfam" id="PF00172">
    <property type="entry name" value="Zn_clus"/>
    <property type="match status" value="1"/>
</dbReference>
<reference evidence="9" key="1">
    <citation type="journal article" date="2015" name="PLoS Genet.">
        <title>The dynamic genome and transcriptome of the human fungal pathogen Blastomyces and close relative Emmonsia.</title>
        <authorList>
            <person name="Munoz J.F."/>
            <person name="Gauthier G.M."/>
            <person name="Desjardins C.A."/>
            <person name="Gallo J.E."/>
            <person name="Holder J."/>
            <person name="Sullivan T.D."/>
            <person name="Marty A.J."/>
            <person name="Carmen J.C."/>
            <person name="Chen Z."/>
            <person name="Ding L."/>
            <person name="Gujja S."/>
            <person name="Magrini V."/>
            <person name="Misas E."/>
            <person name="Mitreva M."/>
            <person name="Priest M."/>
            <person name="Saif S."/>
            <person name="Whiston E.A."/>
            <person name="Young S."/>
            <person name="Zeng Q."/>
            <person name="Goldman W.E."/>
            <person name="Mardis E.R."/>
            <person name="Taylor J.W."/>
            <person name="McEwen J.G."/>
            <person name="Clay O.K."/>
            <person name="Klein B.S."/>
            <person name="Cuomo C.A."/>
        </authorList>
    </citation>
    <scope>NUCLEOTIDE SEQUENCE [LARGE SCALE GENOMIC DNA]</scope>
    <source>
        <strain evidence="9">UAMH 139</strain>
    </source>
</reference>
<dbReference type="InterPro" id="IPR050987">
    <property type="entry name" value="AtrR-like"/>
</dbReference>
<dbReference type="SUPFAM" id="SSF57701">
    <property type="entry name" value="Zn2/Cys6 DNA-binding domain"/>
    <property type="match status" value="1"/>
</dbReference>
<dbReference type="InterPro" id="IPR036864">
    <property type="entry name" value="Zn2-C6_fun-type_DNA-bd_sf"/>
</dbReference>
<evidence type="ECO:0000256" key="4">
    <source>
        <dbReference type="ARBA" id="ARBA00023163"/>
    </source>
</evidence>
<gene>
    <name evidence="8" type="ORF">EMPG_17284</name>
</gene>
<keyword evidence="3" id="KW-0238">DNA-binding</keyword>
<dbReference type="SMART" id="SM00906">
    <property type="entry name" value="Fungal_trans"/>
    <property type="match status" value="1"/>
</dbReference>
<dbReference type="STRING" id="2060906.A0A0H1B6Y8"/>
<dbReference type="Proteomes" id="UP000053573">
    <property type="component" value="Unassembled WGS sequence"/>
</dbReference>
<name>A0A0H1B6Y8_9EURO</name>
<evidence type="ECO:0000259" key="7">
    <source>
        <dbReference type="PROSITE" id="PS50048"/>
    </source>
</evidence>
<keyword evidence="2" id="KW-0805">Transcription regulation</keyword>
<dbReference type="OrthoDB" id="103819at2759"/>
<dbReference type="GO" id="GO:0000981">
    <property type="term" value="F:DNA-binding transcription factor activity, RNA polymerase II-specific"/>
    <property type="evidence" value="ECO:0007669"/>
    <property type="project" value="InterPro"/>
</dbReference>
<keyword evidence="1" id="KW-0479">Metal-binding</keyword>